<gene>
    <name evidence="1" type="primary">PMT1_1</name>
    <name evidence="1" type="ORF">DSO57_1028686</name>
</gene>
<keyword evidence="2" id="KW-1185">Reference proteome</keyword>
<evidence type="ECO:0000313" key="2">
    <source>
        <dbReference type="Proteomes" id="UP001165960"/>
    </source>
</evidence>
<protein>
    <submittedName>
        <fullName evidence="1">Dolichyl-phosphate-mannose--protein mannosyltransferase 1</fullName>
        <ecNumber evidence="1">2.4.1.109</ecNumber>
    </submittedName>
</protein>
<proteinExistence type="predicted"/>
<reference evidence="1" key="1">
    <citation type="submission" date="2022-04" db="EMBL/GenBank/DDBJ databases">
        <title>Genome of the entomopathogenic fungus Entomophthora muscae.</title>
        <authorList>
            <person name="Elya C."/>
            <person name="Lovett B.R."/>
            <person name="Lee E."/>
            <person name="Macias A.M."/>
            <person name="Hajek A.E."/>
            <person name="De Bivort B.L."/>
            <person name="Kasson M.T."/>
            <person name="De Fine Licht H.H."/>
            <person name="Stajich J.E."/>
        </authorList>
    </citation>
    <scope>NUCLEOTIDE SEQUENCE</scope>
    <source>
        <strain evidence="1">Berkeley</strain>
    </source>
</reference>
<keyword evidence="1" id="KW-0328">Glycosyltransferase</keyword>
<name>A0ACC2SEA6_9FUNG</name>
<comment type="caution">
    <text evidence="1">The sequence shown here is derived from an EMBL/GenBank/DDBJ whole genome shotgun (WGS) entry which is preliminary data.</text>
</comment>
<evidence type="ECO:0000313" key="1">
    <source>
        <dbReference type="EMBL" id="KAJ9060635.1"/>
    </source>
</evidence>
<dbReference type="Proteomes" id="UP001165960">
    <property type="component" value="Unassembled WGS sequence"/>
</dbReference>
<sequence length="725" mass="83311">MGRHSEQKGNLDFDEGDLKYNKALAPHFDGSGWTSSSSILNMRKADWNILGFLAVVGLLVRLFHISHPDSVVFDEVHFGGFASKYITRNYFFDVHPPLAKLMIAAVAWMSGFDGSFDFSDIGKTFVGTEVPYVAMRTGQAFFGWLLIPSSYLTAKALGMTLEASILTTTLVLFENSFVTQSRFILLDSPLIFFTSCTVLSWTIFCKQAKHPFSNNWWYSLLSTGVFLGLNLSCKWVGLFTVALIGLSTLQHLWDLLGDLKITPKMMVRHFLARALCLILVPIMIYTTCFQIHFIVLRNYTEAASSMSPEFQKTLNGNGLLDAKQDVIYGSKIRIGHVATNGGYLHSHDHTYPGGSNQQQITLYPFRDDNNFWIIEKSLENHNETVGNEYIMNQDIVRLRHVSTQRRLHSHNVRPVFSDKDYINEVSGYTWPDSNDNFRLDIMRGDSRNPDSSKRLMAIYTRFRLIHVNTGCALYSRPEKLPDWGFKQQQVFCIRDGMRPRSEWVIETNINDQLEDSPIVTYGQMGFFRKFIEINLRMWSSNSELTSSHPFDSRPSAWPFLKRGISFWGKDHAQVYLLGNPIVWHAGSISVALYFFVQTIICLLEKRSIRTPLQALQTKYHSDVGFLTLAWLLHYLPFFLMKRQLFLHHYLPALYFSILAFTATLDLITRRLRAQLRLGITAFVAILAIWFFIKFSPLVYGLQWSKETCEASKYGRKWDFDCKSVK</sequence>
<organism evidence="1 2">
    <name type="scientific">Entomophthora muscae</name>
    <dbReference type="NCBI Taxonomy" id="34485"/>
    <lineage>
        <taxon>Eukaryota</taxon>
        <taxon>Fungi</taxon>
        <taxon>Fungi incertae sedis</taxon>
        <taxon>Zoopagomycota</taxon>
        <taxon>Entomophthoromycotina</taxon>
        <taxon>Entomophthoromycetes</taxon>
        <taxon>Entomophthorales</taxon>
        <taxon>Entomophthoraceae</taxon>
        <taxon>Entomophthora</taxon>
    </lineage>
</organism>
<dbReference type="EMBL" id="QTSX02005154">
    <property type="protein sequence ID" value="KAJ9060635.1"/>
    <property type="molecule type" value="Genomic_DNA"/>
</dbReference>
<dbReference type="EC" id="2.4.1.109" evidence="1"/>
<accession>A0ACC2SEA6</accession>
<keyword evidence="1" id="KW-0808">Transferase</keyword>